<dbReference type="Proteomes" id="UP000626109">
    <property type="component" value="Unassembled WGS sequence"/>
</dbReference>
<name>A0A813KXS0_POLGL</name>
<dbReference type="EMBL" id="CAJNNW010032431">
    <property type="protein sequence ID" value="CAE8713017.1"/>
    <property type="molecule type" value="Genomic_DNA"/>
</dbReference>
<gene>
    <name evidence="2" type="ORF">PGLA2088_LOCUS37310</name>
</gene>
<evidence type="ECO:0000256" key="1">
    <source>
        <dbReference type="SAM" id="MobiDB-lite"/>
    </source>
</evidence>
<feature type="non-terminal residue" evidence="2">
    <location>
        <position position="110"/>
    </location>
</feature>
<protein>
    <submittedName>
        <fullName evidence="2">Uncharacterized protein</fullName>
    </submittedName>
</protein>
<evidence type="ECO:0000313" key="2">
    <source>
        <dbReference type="EMBL" id="CAE8713017.1"/>
    </source>
</evidence>
<comment type="caution">
    <text evidence="2">The sequence shown here is derived from an EMBL/GenBank/DDBJ whole genome shotgun (WGS) entry which is preliminary data.</text>
</comment>
<evidence type="ECO:0000313" key="3">
    <source>
        <dbReference type="Proteomes" id="UP000626109"/>
    </source>
</evidence>
<reference evidence="2" key="1">
    <citation type="submission" date="2021-02" db="EMBL/GenBank/DDBJ databases">
        <authorList>
            <person name="Dougan E. K."/>
            <person name="Rhodes N."/>
            <person name="Thang M."/>
            <person name="Chan C."/>
        </authorList>
    </citation>
    <scope>NUCLEOTIDE SEQUENCE</scope>
</reference>
<accession>A0A813KXS0</accession>
<feature type="region of interest" description="Disordered" evidence="1">
    <location>
        <begin position="1"/>
        <end position="22"/>
    </location>
</feature>
<sequence length="110" mass="11202">PLLLQTSRPVPSPALSQGLGMPSQPWVAPAMPAMAAPWQPVSGPASGSVAPQLGATGAWWQGGQAPPPQLLASLAPAEHRPAPMLASHLAYKALDVADSDDELIGADPDE</sequence>
<dbReference type="AlphaFoldDB" id="A0A813KXS0"/>
<proteinExistence type="predicted"/>
<feature type="non-terminal residue" evidence="2">
    <location>
        <position position="1"/>
    </location>
</feature>
<organism evidence="2 3">
    <name type="scientific">Polarella glacialis</name>
    <name type="common">Dinoflagellate</name>
    <dbReference type="NCBI Taxonomy" id="89957"/>
    <lineage>
        <taxon>Eukaryota</taxon>
        <taxon>Sar</taxon>
        <taxon>Alveolata</taxon>
        <taxon>Dinophyceae</taxon>
        <taxon>Suessiales</taxon>
        <taxon>Suessiaceae</taxon>
        <taxon>Polarella</taxon>
    </lineage>
</organism>